<evidence type="ECO:0000313" key="3">
    <source>
        <dbReference type="Proteomes" id="UP000664859"/>
    </source>
</evidence>
<gene>
    <name evidence="2" type="ORF">JKP88DRAFT_308593</name>
</gene>
<feature type="region of interest" description="Disordered" evidence="1">
    <location>
        <begin position="1"/>
        <end position="64"/>
    </location>
</feature>
<reference evidence="2" key="1">
    <citation type="submission" date="2021-02" db="EMBL/GenBank/DDBJ databases">
        <title>First Annotated Genome of the Yellow-green Alga Tribonema minus.</title>
        <authorList>
            <person name="Mahan K.M."/>
        </authorList>
    </citation>
    <scope>NUCLEOTIDE SEQUENCE</scope>
    <source>
        <strain evidence="2">UTEX B ZZ1240</strain>
    </source>
</reference>
<feature type="compositionally biased region" description="Low complexity" evidence="1">
    <location>
        <begin position="386"/>
        <end position="401"/>
    </location>
</feature>
<evidence type="ECO:0000313" key="2">
    <source>
        <dbReference type="EMBL" id="KAG5186871.1"/>
    </source>
</evidence>
<feature type="region of interest" description="Disordered" evidence="1">
    <location>
        <begin position="547"/>
        <end position="599"/>
    </location>
</feature>
<name>A0A835Z4X4_9STRA</name>
<dbReference type="EMBL" id="JAFCMP010000101">
    <property type="protein sequence ID" value="KAG5186871.1"/>
    <property type="molecule type" value="Genomic_DNA"/>
</dbReference>
<dbReference type="Proteomes" id="UP000664859">
    <property type="component" value="Unassembled WGS sequence"/>
</dbReference>
<proteinExistence type="predicted"/>
<protein>
    <submittedName>
        <fullName evidence="2">Uncharacterized protein</fullName>
    </submittedName>
</protein>
<feature type="compositionally biased region" description="Basic and acidic residues" evidence="1">
    <location>
        <begin position="415"/>
        <end position="425"/>
    </location>
</feature>
<feature type="region of interest" description="Disordered" evidence="1">
    <location>
        <begin position="685"/>
        <end position="767"/>
    </location>
</feature>
<feature type="compositionally biased region" description="Low complexity" evidence="1">
    <location>
        <begin position="731"/>
        <end position="740"/>
    </location>
</feature>
<feature type="compositionally biased region" description="Basic and acidic residues" evidence="1">
    <location>
        <begin position="23"/>
        <end position="37"/>
    </location>
</feature>
<keyword evidence="3" id="KW-1185">Reference proteome</keyword>
<organism evidence="2 3">
    <name type="scientific">Tribonema minus</name>
    <dbReference type="NCBI Taxonomy" id="303371"/>
    <lineage>
        <taxon>Eukaryota</taxon>
        <taxon>Sar</taxon>
        <taxon>Stramenopiles</taxon>
        <taxon>Ochrophyta</taxon>
        <taxon>PX clade</taxon>
        <taxon>Xanthophyceae</taxon>
        <taxon>Tribonematales</taxon>
        <taxon>Tribonemataceae</taxon>
        <taxon>Tribonema</taxon>
    </lineage>
</organism>
<evidence type="ECO:0000256" key="1">
    <source>
        <dbReference type="SAM" id="MobiDB-lite"/>
    </source>
</evidence>
<dbReference type="AlphaFoldDB" id="A0A835Z4X4"/>
<accession>A0A835Z4X4</accession>
<feature type="region of interest" description="Disordered" evidence="1">
    <location>
        <begin position="386"/>
        <end position="439"/>
    </location>
</feature>
<comment type="caution">
    <text evidence="2">The sequence shown here is derived from an EMBL/GenBank/DDBJ whole genome shotgun (WGS) entry which is preliminary data.</text>
</comment>
<sequence>MNPVSAGDSDQVILSDFESDSLDGDHGVADGEQHKQGDAGNVPRDASGSDLEGGDTHGAGVDVHSASDVNGEITESEVQADTACIDHVETFEWNDMALAPGISRSGCNIAPKSDAWMVQVWMTQKTLLLKHSSIGAQAVSEQRHIACNGVRNSLLRMYFYVIFLQNNNATSKQGRCRSDVVLPSAVHAEGSCTNHDLAEGTMGAATPLVPAAIPGKSPERQPLPRLYGIKYWSSGTFSGRLYYSGKDLSTPACRTVQEAAFMRNFAASVLFPGNESKLTVVEGGLHFHPEREAEMREIMTRKISQLRRKAKSAKRGVEPEGFDNAMQLDLQELRMIACPPQSSHDIVNCVQFATLTVLFSGAMISMQFTPRCAACNAVLMQQHSDAQADSSDTGDSSAGDDVASEPPAPAAAAAKHTDTASEHQRLASPSTKGPKGTIRTDDNKYISRLWLGNIKRYIRIPKCDTVQEAAFMRNYALAVLCPGDESRQTIIEGGLHFTPEQERKMRETVAKHLRRLGLTVASTPHSTQLATQAHVRDGCLLTPLQEQASESEQDKDGASDNSNAKPRHTSLPAMTEGRRRSAKVHSSATGDARNSKNKTGFYGVQGHNSCFLGAVQLNGTLPRHGLRDRLFTPACKTAAEAAFMRNAAIEVLFPGDKARLTAIPAEIEFSPEQQAAMRKAVIEKVTTELRSSRPKKTSQRMGDRPDSTGDSSSHYESCASAISSDDADQCPPSTSAAASPCAKRQRRTAGRVPRAGAVDDEVTAGQMQSELPPITPTALASWALVAPPSQHATAVEQRPASMPQQAAAKQRTPGVRPQQQLMLQPPQQQHMMQQDKLQMAEGTAITAPRFTEVQRRARQVQARGRNALQLLSAAESMRNAPNDLVTKTIAIAVQQLTPLPQGFQNEPLLAQFVALRQRALEVQIHGESAMQLLTSAERIPQAPAEFVEHIVALAEQELEGL</sequence>